<dbReference type="Proteomes" id="UP000828390">
    <property type="component" value="Unassembled WGS sequence"/>
</dbReference>
<reference evidence="1" key="2">
    <citation type="submission" date="2020-11" db="EMBL/GenBank/DDBJ databases">
        <authorList>
            <person name="McCartney M.A."/>
            <person name="Auch B."/>
            <person name="Kono T."/>
            <person name="Mallez S."/>
            <person name="Becker A."/>
            <person name="Gohl D.M."/>
            <person name="Silverstein K.A.T."/>
            <person name="Koren S."/>
            <person name="Bechman K.B."/>
            <person name="Herman A."/>
            <person name="Abrahante J.E."/>
            <person name="Garbe J."/>
        </authorList>
    </citation>
    <scope>NUCLEOTIDE SEQUENCE</scope>
    <source>
        <strain evidence="1">Duluth1</strain>
        <tissue evidence="1">Whole animal</tissue>
    </source>
</reference>
<organism evidence="1 2">
    <name type="scientific">Dreissena polymorpha</name>
    <name type="common">Zebra mussel</name>
    <name type="synonym">Mytilus polymorpha</name>
    <dbReference type="NCBI Taxonomy" id="45954"/>
    <lineage>
        <taxon>Eukaryota</taxon>
        <taxon>Metazoa</taxon>
        <taxon>Spiralia</taxon>
        <taxon>Lophotrochozoa</taxon>
        <taxon>Mollusca</taxon>
        <taxon>Bivalvia</taxon>
        <taxon>Autobranchia</taxon>
        <taxon>Heteroconchia</taxon>
        <taxon>Euheterodonta</taxon>
        <taxon>Imparidentia</taxon>
        <taxon>Neoheterodontei</taxon>
        <taxon>Myida</taxon>
        <taxon>Dreissenoidea</taxon>
        <taxon>Dreissenidae</taxon>
        <taxon>Dreissena</taxon>
    </lineage>
</organism>
<name>A0A9D4C7U1_DREPO</name>
<dbReference type="AlphaFoldDB" id="A0A9D4C7U1"/>
<proteinExistence type="predicted"/>
<comment type="caution">
    <text evidence="1">The sequence shown here is derived from an EMBL/GenBank/DDBJ whole genome shotgun (WGS) entry which is preliminary data.</text>
</comment>
<accession>A0A9D4C7U1</accession>
<evidence type="ECO:0000313" key="2">
    <source>
        <dbReference type="Proteomes" id="UP000828390"/>
    </source>
</evidence>
<keyword evidence="2" id="KW-1185">Reference proteome</keyword>
<reference evidence="1" key="1">
    <citation type="journal article" date="2019" name="bioRxiv">
        <title>The Genome of the Zebra Mussel, Dreissena polymorpha: A Resource for Invasive Species Research.</title>
        <authorList>
            <person name="McCartney M.A."/>
            <person name="Auch B."/>
            <person name="Kono T."/>
            <person name="Mallez S."/>
            <person name="Zhang Y."/>
            <person name="Obille A."/>
            <person name="Becker A."/>
            <person name="Abrahante J.E."/>
            <person name="Garbe J."/>
            <person name="Badalamenti J.P."/>
            <person name="Herman A."/>
            <person name="Mangelson H."/>
            <person name="Liachko I."/>
            <person name="Sullivan S."/>
            <person name="Sone E.D."/>
            <person name="Koren S."/>
            <person name="Silverstein K.A.T."/>
            <person name="Beckman K.B."/>
            <person name="Gohl D.M."/>
        </authorList>
    </citation>
    <scope>NUCLEOTIDE SEQUENCE</scope>
    <source>
        <strain evidence="1">Duluth1</strain>
        <tissue evidence="1">Whole animal</tissue>
    </source>
</reference>
<dbReference type="EMBL" id="JAIWYP010000013">
    <property type="protein sequence ID" value="KAH3719052.1"/>
    <property type="molecule type" value="Genomic_DNA"/>
</dbReference>
<gene>
    <name evidence="1" type="ORF">DPMN_061880</name>
</gene>
<evidence type="ECO:0000313" key="1">
    <source>
        <dbReference type="EMBL" id="KAH3719052.1"/>
    </source>
</evidence>
<protein>
    <submittedName>
        <fullName evidence="1">Uncharacterized protein</fullName>
    </submittedName>
</protein>
<sequence>MADIVVRERRKKRTVKKTGKMQFVKEGETVKKQQTPAASILDLKRRLVSQVWSRQHNTPTW</sequence>